<dbReference type="Proteomes" id="UP000280405">
    <property type="component" value="Unassembled WGS sequence"/>
</dbReference>
<dbReference type="InterPro" id="IPR036291">
    <property type="entry name" value="NAD(P)-bd_dom_sf"/>
</dbReference>
<dbReference type="OrthoDB" id="9803010at2"/>
<evidence type="ECO:0000313" key="2">
    <source>
        <dbReference type="EMBL" id="RKG40474.1"/>
    </source>
</evidence>
<gene>
    <name evidence="2" type="ORF">D7V20_02205</name>
</gene>
<dbReference type="RefSeq" id="WP_120382710.1">
    <property type="nucleotide sequence ID" value="NZ_RAXT01000002.1"/>
</dbReference>
<dbReference type="InterPro" id="IPR013120">
    <property type="entry name" value="FAR_NAD-bd"/>
</dbReference>
<dbReference type="Pfam" id="PF07993">
    <property type="entry name" value="NAD_binding_4"/>
    <property type="match status" value="1"/>
</dbReference>
<reference evidence="2 3" key="1">
    <citation type="submission" date="2018-09" db="EMBL/GenBank/DDBJ databases">
        <title>The draft genome of Acinetobacter spp. strains.</title>
        <authorList>
            <person name="Qin J."/>
            <person name="Feng Y."/>
            <person name="Zong Z."/>
        </authorList>
    </citation>
    <scope>NUCLEOTIDE SEQUENCE [LARGE SCALE GENOMIC DNA]</scope>
    <source>
        <strain evidence="2 3">WCHAc060115</strain>
    </source>
</reference>
<dbReference type="PANTHER" id="PTHR48079:SF6">
    <property type="entry name" value="NAD(P)-BINDING DOMAIN-CONTAINING PROTEIN-RELATED"/>
    <property type="match status" value="1"/>
</dbReference>
<name>A0A3A8FDJ8_9GAMM</name>
<accession>A0A3A8FDJ8</accession>
<proteinExistence type="predicted"/>
<evidence type="ECO:0000259" key="1">
    <source>
        <dbReference type="Pfam" id="PF07993"/>
    </source>
</evidence>
<evidence type="ECO:0000313" key="3">
    <source>
        <dbReference type="Proteomes" id="UP000280405"/>
    </source>
</evidence>
<feature type="domain" description="Thioester reductase (TE)" evidence="1">
    <location>
        <begin position="15"/>
        <end position="250"/>
    </location>
</feature>
<organism evidence="2 3">
    <name type="scientific">Acinetobacter rongchengensis</name>
    <dbReference type="NCBI Taxonomy" id="2419601"/>
    <lineage>
        <taxon>Bacteria</taxon>
        <taxon>Pseudomonadati</taxon>
        <taxon>Pseudomonadota</taxon>
        <taxon>Gammaproteobacteria</taxon>
        <taxon>Moraxellales</taxon>
        <taxon>Moraxellaceae</taxon>
        <taxon>Acinetobacter</taxon>
    </lineage>
</organism>
<dbReference type="PANTHER" id="PTHR48079">
    <property type="entry name" value="PROTEIN YEEZ"/>
    <property type="match status" value="1"/>
</dbReference>
<sequence length="363" mass="41146">MQDHQTTNKVALVIGATGFTGRFLIARLLQDNFQVFAMCRNVVEQAESLQNWLERKNIDTQSLKCIQGDVTSAHLGLSDEDWQALKNVDYLFNMSALFAWNLSMQQARAVNVEGLVNVLNCVHLHCQLKRAFHLSGYMLTLTQHLQAVGVNLAQIDQTNWDKVYKRLGAYEASKIEGHFTWIKTAERLNINWTVIHPATVIGEEASGEITENQPITDLISKIKHGKMAAIPATPQHYLPVVSLNMLVDSIIHAAQDPHTINQEILIANPAQMSLQQMIISMAEALNVKAPTQFISLLFLKLILKCKYLATRLEMSPESLNFLRTEKLNIEPFLVFNQKWQIPVTDLDKNIRNTTVWVDKNIHL</sequence>
<dbReference type="Gene3D" id="3.40.50.720">
    <property type="entry name" value="NAD(P)-binding Rossmann-like Domain"/>
    <property type="match status" value="1"/>
</dbReference>
<dbReference type="GO" id="GO:0005737">
    <property type="term" value="C:cytoplasm"/>
    <property type="evidence" value="ECO:0007669"/>
    <property type="project" value="TreeGrafter"/>
</dbReference>
<dbReference type="GO" id="GO:0004029">
    <property type="term" value="F:aldehyde dehydrogenase (NAD+) activity"/>
    <property type="evidence" value="ECO:0007669"/>
    <property type="project" value="TreeGrafter"/>
</dbReference>
<dbReference type="SUPFAM" id="SSF51735">
    <property type="entry name" value="NAD(P)-binding Rossmann-fold domains"/>
    <property type="match status" value="1"/>
</dbReference>
<comment type="caution">
    <text evidence="2">The sequence shown here is derived from an EMBL/GenBank/DDBJ whole genome shotgun (WGS) entry which is preliminary data.</text>
</comment>
<dbReference type="AlphaFoldDB" id="A0A3A8FDJ8"/>
<dbReference type="EMBL" id="RAXT01000002">
    <property type="protein sequence ID" value="RKG40474.1"/>
    <property type="molecule type" value="Genomic_DNA"/>
</dbReference>
<dbReference type="InterPro" id="IPR051783">
    <property type="entry name" value="NAD(P)-dependent_oxidoreduct"/>
</dbReference>
<keyword evidence="3" id="KW-1185">Reference proteome</keyword>
<protein>
    <submittedName>
        <fullName evidence="2">NAD-dependent epimerase/dehydratase family protein</fullName>
    </submittedName>
</protein>